<name>A0A0K2TX27_LEPSM</name>
<feature type="compositionally biased region" description="Pro residues" evidence="1">
    <location>
        <begin position="124"/>
        <end position="133"/>
    </location>
</feature>
<proteinExistence type="predicted"/>
<dbReference type="EMBL" id="HACA01012895">
    <property type="protein sequence ID" value="CDW30256.1"/>
    <property type="molecule type" value="Transcribed_RNA"/>
</dbReference>
<feature type="region of interest" description="Disordered" evidence="1">
    <location>
        <begin position="88"/>
        <end position="157"/>
    </location>
</feature>
<feature type="region of interest" description="Disordered" evidence="1">
    <location>
        <begin position="840"/>
        <end position="869"/>
    </location>
</feature>
<organism evidence="2">
    <name type="scientific">Lepeophtheirus salmonis</name>
    <name type="common">Salmon louse</name>
    <name type="synonym">Caligus salmonis</name>
    <dbReference type="NCBI Taxonomy" id="72036"/>
    <lineage>
        <taxon>Eukaryota</taxon>
        <taxon>Metazoa</taxon>
        <taxon>Ecdysozoa</taxon>
        <taxon>Arthropoda</taxon>
        <taxon>Crustacea</taxon>
        <taxon>Multicrustacea</taxon>
        <taxon>Hexanauplia</taxon>
        <taxon>Copepoda</taxon>
        <taxon>Siphonostomatoida</taxon>
        <taxon>Caligidae</taxon>
        <taxon>Lepeophtheirus</taxon>
    </lineage>
</organism>
<dbReference type="EMBL" id="HACA01012896">
    <property type="protein sequence ID" value="CDW30257.1"/>
    <property type="molecule type" value="Transcribed_RNA"/>
</dbReference>
<feature type="compositionally biased region" description="Polar residues" evidence="1">
    <location>
        <begin position="939"/>
        <end position="966"/>
    </location>
</feature>
<feature type="region of interest" description="Disordered" evidence="1">
    <location>
        <begin position="756"/>
        <end position="785"/>
    </location>
</feature>
<feature type="compositionally biased region" description="Low complexity" evidence="1">
    <location>
        <begin position="92"/>
        <end position="102"/>
    </location>
</feature>
<feature type="compositionally biased region" description="Low complexity" evidence="1">
    <location>
        <begin position="775"/>
        <end position="785"/>
    </location>
</feature>
<accession>A0A0K2TX27</accession>
<evidence type="ECO:0000313" key="2">
    <source>
        <dbReference type="EMBL" id="CDW30257.1"/>
    </source>
</evidence>
<dbReference type="AlphaFoldDB" id="A0A0K2TX27"/>
<reference evidence="2" key="1">
    <citation type="submission" date="2014-05" db="EMBL/GenBank/DDBJ databases">
        <authorList>
            <person name="Chronopoulou M."/>
        </authorList>
    </citation>
    <scope>NUCLEOTIDE SEQUENCE</scope>
    <source>
        <tissue evidence="2">Whole organism</tissue>
    </source>
</reference>
<feature type="compositionally biased region" description="Low complexity" evidence="1">
    <location>
        <begin position="918"/>
        <end position="938"/>
    </location>
</feature>
<protein>
    <submittedName>
        <fullName evidence="2">Putative LOC101236297 [Hydra vulgaris]</fullName>
    </submittedName>
</protein>
<feature type="region of interest" description="Disordered" evidence="1">
    <location>
        <begin position="918"/>
        <end position="966"/>
    </location>
</feature>
<sequence length="998" mass="110982">MSELKNQVVDFAPTKTTTILTNSGMTIIPAISGGVSANLIASGGNPHHSAPPRLKGKECSSSVELLNSTTLKVPRRVSSAHTKRCRFALKENSNGGSNSNINYDAPTHSNENTLKDIHGNIYPHHPPIPPSSPGPSSKGERKSRSPGPKGRNFNKIGSKFSSVKCPLSLEEAEELILTAATGRNLPSGVSLLGSPPQKPSGGQVYLHRSLTGTQEWREDGYQWAEILFQASLPTTRGNTLDYRHFYVRIPSKKQYSGSNTTATPPDVVESVSNWKSSSKFKRETYGMGYLTLVSYIGDINEAEKDVALKLDRSKNLLQTLTDSTTSSTTIATTTLEANLLSRRSAGSYLTSIKVTPSNIKAPLVTIPQETQHLNAPLSLEYRLPTQSYYREFPTSSDPFSRLRSLAEELASGNFFKNLTIFPSLQVTLIHPDMTKQFEYCCKLMYVDRRIHSNIAVDVGLKLFYDITFPIGSVYATILTFANTCYEGNPIMPLAVNLHERKFKSSHQLFWARVLGDIPALQKYRFPLLIDDAEPAVHLAVRSQAPNLVQLEGWTHRFRDIEIHMRQKGYGEEAVNYYKACISYLLQADSKQSMHDRYRREFEGIWPKDFVHYYREKLLPRSGRLGRWAMSMANISEPHYLSSHVNPQERFHILCRHFSGWDTLSVDQLVRAFYLLFSFHVAESHSNGGLFVLKRAFRPLFHEYLRDCPRYCRPPDPADIVAYVKQNYGYPTRRRDMWKVWDEHSTEVITGYEFIPEGNQQVPSPAPNGRVPSPAPVAGPSSTTSSFHPPIPTRHHHFAPDELHLAASLSTIPEISLEKQHHQLSMDSSIVTEGHYDASFESENDHYFGNPDEACSPRAPPPPAPETSGRIDHMQRTSIRNKVDLHSAIKVTTSSSINNNNPPLSVQASVVATTKSVSEPLAPGPSSSASAIVSTSTPPLVSNTATSSKAKATQFQDGSHTTNTNTANPTIVPSSLMLWKKVQHCVVFGGSFVPKRVDI</sequence>
<evidence type="ECO:0000256" key="1">
    <source>
        <dbReference type="SAM" id="MobiDB-lite"/>
    </source>
</evidence>